<sequence length="1054" mass="119045">MCYSNGWNPSLYCEERAKILRIVLCSHEFRLSIYNAIKFIPEGQVSGFIQLLTADVSESLVWMEGDCSTNARTNPGELDSDNCSLPCFMLKAEVLGRSLSELYSLILDSTTTTVGNSTLVGVAVKDLIGEIRPNMQCLVGVQSDSVYSCLSTLTGITITMEDECKHVCMPTPWIVVFFFRLYMSSKSLYRQAVSLVPPEMSRKMLKSMGDSWLVRTGKKDKGYFSWIVQPSASLPSTIKAVLRICNLDSAADYSSLIYVLITMTFQRLVDLNRLIKSKKYSQYKKNKKQGQQASDMIISNNKEVSSLMHEAEELTSFLMEYITVLDENQLVANDVNDCELSVQSLPNNDGWDFSISSVDKKSLPTATWWIVCQNIDVWCAYPAQDKLKDFLSLLIQSSLPSSKNNFSVSGEHVPDKHGHMKTIRPHQISVELVSNAALYEQSFVCRHMASSLFKILENSVSPIFRNFTDIYLNELPDWSVLSNSSRSSSNVASSYIDAVHNYLLAAEPFSYSSDKLHLFKVKIEDCQSLLKFICWMPKGFLKTESLSDYTNCIINLERLLLGSLIKFSRALQHHESHELFRLFVLCRKTLNKLTMVYEERVEPMCDVSNCIHHESSFPASWFSMSLSAVVELQHMFPDDCASQSKALILSLMDHTSYMFLRFSRDKFMHVISTLTNLVKPCEEIPDFCPDTIVSIAECLVEQASKSLISLKETLSSKDVISCTVQDMEKISPTISCIQGFLWGLASALDEIDGKRWKLKSKSSKLKCDPFLRIRTHIDAFAECLSDFLNTMFLENGKVPQSSFETLDPPISKGHDDLLSLKVSSSKGRGYDADYNEKQQISQNEEGHLAFEMNDESSIRQSVLRKHDDVASLSIRIRFQQQYLKKSMLMGFLRGENLEAAYFLRQLFIAYSAILRINLRTIKNKFLSASWNPTFVGIAEVLLLEFADMVELPHELCFVWLDGISKFLEELGRQLHTAEATSTKAEATSTKAEATSTKAEATLTKDVYDMLSNMHLRALRKCIALQGKGAILASHETESSIKTVDEQTKLIDAYI</sequence>
<dbReference type="EMBL" id="JAUIZM010000009">
    <property type="protein sequence ID" value="KAK1363079.1"/>
    <property type="molecule type" value="Genomic_DNA"/>
</dbReference>
<dbReference type="AlphaFoldDB" id="A0AAD8M7Z9"/>
<evidence type="ECO:0000313" key="1">
    <source>
        <dbReference type="EMBL" id="KAK1363079.1"/>
    </source>
</evidence>
<accession>A0AAD8M7Z9</accession>
<dbReference type="PANTHER" id="PTHR15682">
    <property type="entry name" value="UNHEALTHY RIBOSOME BIOGENESIS PROTEIN 2 HOMOLOG"/>
    <property type="match status" value="1"/>
</dbReference>
<comment type="caution">
    <text evidence="1">The sequence shown here is derived from an EMBL/GenBank/DDBJ whole genome shotgun (WGS) entry which is preliminary data.</text>
</comment>
<dbReference type="PANTHER" id="PTHR15682:SF2">
    <property type="entry name" value="UNHEALTHY RIBOSOME BIOGENESIS PROTEIN 2 HOMOLOG"/>
    <property type="match status" value="1"/>
</dbReference>
<reference evidence="1" key="2">
    <citation type="submission" date="2023-05" db="EMBL/GenBank/DDBJ databases">
        <authorList>
            <person name="Schelkunov M.I."/>
        </authorList>
    </citation>
    <scope>NUCLEOTIDE SEQUENCE</scope>
    <source>
        <strain evidence="1">Hsosn_3</strain>
        <tissue evidence="1">Leaf</tissue>
    </source>
</reference>
<dbReference type="GO" id="GO:0042254">
    <property type="term" value="P:ribosome biogenesis"/>
    <property type="evidence" value="ECO:0007669"/>
    <property type="project" value="TreeGrafter"/>
</dbReference>
<organism evidence="1 2">
    <name type="scientific">Heracleum sosnowskyi</name>
    <dbReference type="NCBI Taxonomy" id="360622"/>
    <lineage>
        <taxon>Eukaryota</taxon>
        <taxon>Viridiplantae</taxon>
        <taxon>Streptophyta</taxon>
        <taxon>Embryophyta</taxon>
        <taxon>Tracheophyta</taxon>
        <taxon>Spermatophyta</taxon>
        <taxon>Magnoliopsida</taxon>
        <taxon>eudicotyledons</taxon>
        <taxon>Gunneridae</taxon>
        <taxon>Pentapetalae</taxon>
        <taxon>asterids</taxon>
        <taxon>campanulids</taxon>
        <taxon>Apiales</taxon>
        <taxon>Apiaceae</taxon>
        <taxon>Apioideae</taxon>
        <taxon>apioid superclade</taxon>
        <taxon>Tordylieae</taxon>
        <taxon>Tordyliinae</taxon>
        <taxon>Heracleum</taxon>
    </lineage>
</organism>
<dbReference type="InterPro" id="IPR052609">
    <property type="entry name" value="Ribosome_Biogenesis_Reg"/>
</dbReference>
<keyword evidence="2" id="KW-1185">Reference proteome</keyword>
<evidence type="ECO:0000313" key="2">
    <source>
        <dbReference type="Proteomes" id="UP001237642"/>
    </source>
</evidence>
<reference evidence="1" key="1">
    <citation type="submission" date="2023-02" db="EMBL/GenBank/DDBJ databases">
        <title>Genome of toxic invasive species Heracleum sosnowskyi carries increased number of genes despite the absence of recent whole-genome duplications.</title>
        <authorList>
            <person name="Schelkunov M."/>
            <person name="Shtratnikova V."/>
            <person name="Makarenko M."/>
            <person name="Klepikova A."/>
            <person name="Omelchenko D."/>
            <person name="Novikova G."/>
            <person name="Obukhova E."/>
            <person name="Bogdanov V."/>
            <person name="Penin A."/>
            <person name="Logacheva M."/>
        </authorList>
    </citation>
    <scope>NUCLEOTIDE SEQUENCE</scope>
    <source>
        <strain evidence="1">Hsosn_3</strain>
        <tissue evidence="1">Leaf</tissue>
    </source>
</reference>
<protein>
    <submittedName>
        <fullName evidence="1">Uncharacterized protein</fullName>
    </submittedName>
</protein>
<gene>
    <name evidence="1" type="ORF">POM88_038640</name>
</gene>
<name>A0AAD8M7Z9_9APIA</name>
<dbReference type="GO" id="GO:0005730">
    <property type="term" value="C:nucleolus"/>
    <property type="evidence" value="ECO:0007669"/>
    <property type="project" value="TreeGrafter"/>
</dbReference>
<dbReference type="Proteomes" id="UP001237642">
    <property type="component" value="Unassembled WGS sequence"/>
</dbReference>
<proteinExistence type="predicted"/>